<feature type="non-terminal residue" evidence="2">
    <location>
        <position position="1"/>
    </location>
</feature>
<keyword evidence="3" id="KW-1185">Reference proteome</keyword>
<evidence type="ECO:0000313" key="3">
    <source>
        <dbReference type="Proteomes" id="UP000249304"/>
    </source>
</evidence>
<dbReference type="EMBL" id="POUD01000536">
    <property type="protein sequence ID" value="PZG01857.1"/>
    <property type="molecule type" value="Genomic_DNA"/>
</dbReference>
<proteinExistence type="predicted"/>
<gene>
    <name evidence="2" type="ORF">C1J01_47795</name>
</gene>
<name>A0A2W2DXF2_9ACTN</name>
<dbReference type="RefSeq" id="WP_181449375.1">
    <property type="nucleotide sequence ID" value="NZ_POUD01000536.1"/>
</dbReference>
<accession>A0A2W2DXF2</accession>
<reference evidence="2 3" key="1">
    <citation type="submission" date="2018-01" db="EMBL/GenBank/DDBJ databases">
        <title>Draft genome sequence of Nonomuraea sp. KC333.</title>
        <authorList>
            <person name="Sahin N."/>
            <person name="Saygin H."/>
            <person name="Ay H."/>
        </authorList>
    </citation>
    <scope>NUCLEOTIDE SEQUENCE [LARGE SCALE GENOMIC DNA]</scope>
    <source>
        <strain evidence="2 3">KC333</strain>
    </source>
</reference>
<dbReference type="AlphaFoldDB" id="A0A2W2DXF2"/>
<evidence type="ECO:0000313" key="2">
    <source>
        <dbReference type="EMBL" id="PZG01857.1"/>
    </source>
</evidence>
<organism evidence="2 3">
    <name type="scientific">Nonomuraea aridisoli</name>
    <dbReference type="NCBI Taxonomy" id="2070368"/>
    <lineage>
        <taxon>Bacteria</taxon>
        <taxon>Bacillati</taxon>
        <taxon>Actinomycetota</taxon>
        <taxon>Actinomycetes</taxon>
        <taxon>Streptosporangiales</taxon>
        <taxon>Streptosporangiaceae</taxon>
        <taxon>Nonomuraea</taxon>
    </lineage>
</organism>
<feature type="region of interest" description="Disordered" evidence="1">
    <location>
        <begin position="351"/>
        <end position="381"/>
    </location>
</feature>
<protein>
    <submittedName>
        <fullName evidence="2">Uncharacterized protein</fullName>
    </submittedName>
</protein>
<sequence>VELGPGFVSARLDGARGDRRDAVLAAVQVLGPAGLDRLGDRTRVAVALFGTAATKPVAAAAAKAVAEGRWAALHLASAAGGLLTAEQVERVLHWGSPATAHHGDGGLRAVVEGVPEAAASGVADHLERVLGGFPQRRRYELLRDLWLRVAARQAEERRKERLRAVRARQSRLDELRDRHRAHADDVLLGFVRTELGHEPTAAQAARWRPEPWHWSVIASRAMHDALASTVLLRTAVAVAEDGVEQGVARCAGQLAAASAYMTDAEAGAAARRVPGMAGFPARPGCYVRDLAARAAPEEYVRQRLARAAEYAEVVLEAVTELLGDEHVLGLLRAWSKAGMRKWRAAAGYTSHRDPAGWAQPPAAASRPPLSERLAARPGVPPEEVETVGDLLWYAELADALAGFNGHERAAVAYGPLCPDADPDPPPDDDTRVRLPASVPGVLAAAAQFVSFGARPPRRCRTWEELTAGLAADLPVSEAFPLPEPLAVRDGTVLPGTDVRVECARDARVLAGWAAYMGNCIGSPHYVEAAELGRCALLALRGADGEIVANAELRLYGRAWHVTELRARFNADPPASLHERLTTWAATLPPPRW</sequence>
<evidence type="ECO:0000256" key="1">
    <source>
        <dbReference type="SAM" id="MobiDB-lite"/>
    </source>
</evidence>
<dbReference type="Proteomes" id="UP000249304">
    <property type="component" value="Unassembled WGS sequence"/>
</dbReference>
<feature type="non-terminal residue" evidence="2">
    <location>
        <position position="592"/>
    </location>
</feature>
<comment type="caution">
    <text evidence="2">The sequence shown here is derived from an EMBL/GenBank/DDBJ whole genome shotgun (WGS) entry which is preliminary data.</text>
</comment>